<reference evidence="2 3" key="1">
    <citation type="journal article" date="2020" name="ISME J.">
        <title>Uncovering the hidden diversity of litter-decomposition mechanisms in mushroom-forming fungi.</title>
        <authorList>
            <person name="Floudas D."/>
            <person name="Bentzer J."/>
            <person name="Ahren D."/>
            <person name="Johansson T."/>
            <person name="Persson P."/>
            <person name="Tunlid A."/>
        </authorList>
    </citation>
    <scope>NUCLEOTIDE SEQUENCE [LARGE SCALE GENOMIC DNA]</scope>
    <source>
        <strain evidence="2 3">CBS 661.87</strain>
    </source>
</reference>
<gene>
    <name evidence="2" type="ORF">D9615_001353</name>
</gene>
<feature type="compositionally biased region" description="Acidic residues" evidence="1">
    <location>
        <begin position="74"/>
        <end position="91"/>
    </location>
</feature>
<dbReference type="AlphaFoldDB" id="A0A8H5M8T3"/>
<comment type="caution">
    <text evidence="2">The sequence shown here is derived from an EMBL/GenBank/DDBJ whole genome shotgun (WGS) entry which is preliminary data.</text>
</comment>
<protein>
    <submittedName>
        <fullName evidence="2">Uncharacterized protein</fullName>
    </submittedName>
</protein>
<evidence type="ECO:0000256" key="1">
    <source>
        <dbReference type="SAM" id="MobiDB-lite"/>
    </source>
</evidence>
<organism evidence="2 3">
    <name type="scientific">Tricholomella constricta</name>
    <dbReference type="NCBI Taxonomy" id="117010"/>
    <lineage>
        <taxon>Eukaryota</taxon>
        <taxon>Fungi</taxon>
        <taxon>Dikarya</taxon>
        <taxon>Basidiomycota</taxon>
        <taxon>Agaricomycotina</taxon>
        <taxon>Agaricomycetes</taxon>
        <taxon>Agaricomycetidae</taxon>
        <taxon>Agaricales</taxon>
        <taxon>Tricholomatineae</taxon>
        <taxon>Lyophyllaceae</taxon>
        <taxon>Tricholomella</taxon>
    </lineage>
</organism>
<sequence>MATRRRIGVSAASTEAARRHLMQPVPCWEKVWVLPENSAPGSSFKVYKWVKTEKTQQFSDDEGEVDEPLAPLPDEPEVVEGDEEIDQDEALPENAVESTQLTELIDLATTQDDLSKPPSPKPQLSISLQNTSDLSVDRAGDALDASLKPLDESMDVGMDLVEKTTPGDGIELDISALGPDGLGLEGSHNLSQMEGADALIGGQVMDQSVDPFAPPIDE</sequence>
<feature type="region of interest" description="Disordered" evidence="1">
    <location>
        <begin position="55"/>
        <end position="132"/>
    </location>
</feature>
<keyword evidence="3" id="KW-1185">Reference proteome</keyword>
<accession>A0A8H5M8T3</accession>
<name>A0A8H5M8T3_9AGAR</name>
<dbReference type="Proteomes" id="UP000565441">
    <property type="component" value="Unassembled WGS sequence"/>
</dbReference>
<proteinExistence type="predicted"/>
<evidence type="ECO:0000313" key="2">
    <source>
        <dbReference type="EMBL" id="KAF5384846.1"/>
    </source>
</evidence>
<dbReference type="EMBL" id="JAACJP010000004">
    <property type="protein sequence ID" value="KAF5384846.1"/>
    <property type="molecule type" value="Genomic_DNA"/>
</dbReference>
<evidence type="ECO:0000313" key="3">
    <source>
        <dbReference type="Proteomes" id="UP000565441"/>
    </source>
</evidence>
<dbReference type="OrthoDB" id="2595509at2759"/>